<organism evidence="3 4">
    <name type="scientific">Mucuna pruriens</name>
    <name type="common">Velvet bean</name>
    <name type="synonym">Dolichos pruriens</name>
    <dbReference type="NCBI Taxonomy" id="157652"/>
    <lineage>
        <taxon>Eukaryota</taxon>
        <taxon>Viridiplantae</taxon>
        <taxon>Streptophyta</taxon>
        <taxon>Embryophyta</taxon>
        <taxon>Tracheophyta</taxon>
        <taxon>Spermatophyta</taxon>
        <taxon>Magnoliopsida</taxon>
        <taxon>eudicotyledons</taxon>
        <taxon>Gunneridae</taxon>
        <taxon>Pentapetalae</taxon>
        <taxon>rosids</taxon>
        <taxon>fabids</taxon>
        <taxon>Fabales</taxon>
        <taxon>Fabaceae</taxon>
        <taxon>Papilionoideae</taxon>
        <taxon>50 kb inversion clade</taxon>
        <taxon>NPAAA clade</taxon>
        <taxon>indigoferoid/millettioid clade</taxon>
        <taxon>Phaseoleae</taxon>
        <taxon>Mucuna</taxon>
    </lineage>
</organism>
<gene>
    <name evidence="3" type="ORF">CR513_15792</name>
</gene>
<evidence type="ECO:0000259" key="2">
    <source>
        <dbReference type="Pfam" id="PF24924"/>
    </source>
</evidence>
<evidence type="ECO:0000313" key="3">
    <source>
        <dbReference type="EMBL" id="RDY00945.1"/>
    </source>
</evidence>
<proteinExistence type="predicted"/>
<dbReference type="PANTHER" id="PTHR48154">
    <property type="entry name" value="PROTEIN, PUTATIVE-RELATED"/>
    <property type="match status" value="1"/>
</dbReference>
<feature type="non-terminal residue" evidence="3">
    <location>
        <position position="1"/>
    </location>
</feature>
<dbReference type="AlphaFoldDB" id="A0A371HDV5"/>
<comment type="caution">
    <text evidence="3">The sequence shown here is derived from an EMBL/GenBank/DDBJ whole genome shotgun (WGS) entry which is preliminary data.</text>
</comment>
<feature type="compositionally biased region" description="Basic and acidic residues" evidence="1">
    <location>
        <begin position="167"/>
        <end position="189"/>
    </location>
</feature>
<dbReference type="PANTHER" id="PTHR48154:SF1">
    <property type="entry name" value="PROTEIN, PUTATIVE-RELATED"/>
    <property type="match status" value="1"/>
</dbReference>
<accession>A0A371HDV5</accession>
<dbReference type="Pfam" id="PF24924">
    <property type="entry name" value="DUF7745"/>
    <property type="match status" value="1"/>
</dbReference>
<name>A0A371HDV5_MUCPR</name>
<feature type="region of interest" description="Disordered" evidence="1">
    <location>
        <begin position="156"/>
        <end position="189"/>
    </location>
</feature>
<keyword evidence="4" id="KW-1185">Reference proteome</keyword>
<sequence>MLFPQIEHYVDLAAIDAFLGKRDRGEHLVVAILANTYYTLDYCSKKNGKGLRCCTTLLFLWLTVHLFHSSKRMRCPIKDHYWSCVKFLTKAEWTARLDEAIERFIRWHPQWNKREDVIIRCGGFPNIPLMGTQGAINCNPKLTLCQARYPMVLPSVRGGDSTLHPPRSRDTGGRVLEENPPSLEKDHQGRTQVGTVEMQSFVQLQVLAAAQSREKGLRELEWNQASLEKEELIVALADTRSKEDDARGHLRRLQE</sequence>
<dbReference type="InterPro" id="IPR056647">
    <property type="entry name" value="DUF7745"/>
</dbReference>
<protein>
    <recommendedName>
        <fullName evidence="2">DUF7745 domain-containing protein</fullName>
    </recommendedName>
</protein>
<evidence type="ECO:0000313" key="4">
    <source>
        <dbReference type="Proteomes" id="UP000257109"/>
    </source>
</evidence>
<dbReference type="Proteomes" id="UP000257109">
    <property type="component" value="Unassembled WGS sequence"/>
</dbReference>
<feature type="domain" description="DUF7745" evidence="2">
    <location>
        <begin position="1"/>
        <end position="152"/>
    </location>
</feature>
<reference evidence="3" key="1">
    <citation type="submission" date="2018-05" db="EMBL/GenBank/DDBJ databases">
        <title>Draft genome of Mucuna pruriens seed.</title>
        <authorList>
            <person name="Nnadi N.E."/>
            <person name="Vos R."/>
            <person name="Hasami M.H."/>
            <person name="Devisetty U.K."/>
            <person name="Aguiy J.C."/>
        </authorList>
    </citation>
    <scope>NUCLEOTIDE SEQUENCE [LARGE SCALE GENOMIC DNA]</scope>
    <source>
        <strain evidence="3">JCA_2017</strain>
    </source>
</reference>
<dbReference type="EMBL" id="QJKJ01002873">
    <property type="protein sequence ID" value="RDY00945.1"/>
    <property type="molecule type" value="Genomic_DNA"/>
</dbReference>
<evidence type="ECO:0000256" key="1">
    <source>
        <dbReference type="SAM" id="MobiDB-lite"/>
    </source>
</evidence>